<feature type="region of interest" description="Disordered" evidence="1">
    <location>
        <begin position="12"/>
        <end position="45"/>
    </location>
</feature>
<proteinExistence type="predicted"/>
<dbReference type="OrthoDB" id="361693at2759"/>
<dbReference type="EMBL" id="PGGS01003859">
    <property type="protein sequence ID" value="PNG99165.1"/>
    <property type="molecule type" value="Genomic_DNA"/>
</dbReference>
<evidence type="ECO:0000256" key="1">
    <source>
        <dbReference type="SAM" id="MobiDB-lite"/>
    </source>
</evidence>
<gene>
    <name evidence="2" type="ORF">TSOC_015063</name>
</gene>
<reference evidence="2 3" key="1">
    <citation type="journal article" date="2017" name="Mol. Biol. Evol.">
        <title>The 4-celled Tetrabaena socialis nuclear genome reveals the essential components for genetic control of cell number at the origin of multicellularity in the volvocine lineage.</title>
        <authorList>
            <person name="Featherston J."/>
            <person name="Arakaki Y."/>
            <person name="Hanschen E.R."/>
            <person name="Ferris P.J."/>
            <person name="Michod R.E."/>
            <person name="Olson B.J.S.C."/>
            <person name="Nozaki H."/>
            <person name="Durand P.M."/>
        </authorList>
    </citation>
    <scope>NUCLEOTIDE SEQUENCE [LARGE SCALE GENOMIC DNA]</scope>
    <source>
        <strain evidence="2 3">NIES-571</strain>
    </source>
</reference>
<feature type="non-terminal residue" evidence="2">
    <location>
        <position position="135"/>
    </location>
</feature>
<feature type="compositionally biased region" description="Basic and acidic residues" evidence="1">
    <location>
        <begin position="35"/>
        <end position="45"/>
    </location>
</feature>
<dbReference type="AlphaFoldDB" id="A0A2J7ZFW3"/>
<organism evidence="2 3">
    <name type="scientific">Tetrabaena socialis</name>
    <dbReference type="NCBI Taxonomy" id="47790"/>
    <lineage>
        <taxon>Eukaryota</taxon>
        <taxon>Viridiplantae</taxon>
        <taxon>Chlorophyta</taxon>
        <taxon>core chlorophytes</taxon>
        <taxon>Chlorophyceae</taxon>
        <taxon>CS clade</taxon>
        <taxon>Chlamydomonadales</taxon>
        <taxon>Tetrabaenaceae</taxon>
        <taxon>Tetrabaena</taxon>
    </lineage>
</organism>
<accession>A0A2J7ZFW3</accession>
<dbReference type="Proteomes" id="UP000236333">
    <property type="component" value="Unassembled WGS sequence"/>
</dbReference>
<evidence type="ECO:0000313" key="3">
    <source>
        <dbReference type="Proteomes" id="UP000236333"/>
    </source>
</evidence>
<comment type="caution">
    <text evidence="2">The sequence shown here is derived from an EMBL/GenBank/DDBJ whole genome shotgun (WGS) entry which is preliminary data.</text>
</comment>
<keyword evidence="3" id="KW-1185">Reference proteome</keyword>
<sequence>MPQSYDYFSAGMRGGDEGLEEIAGPALDSEEAEGEGNRRAQLRDADPVGAMHVGASLREGLSAAASLHGPALDAALGRLDEHVMASTRWGDGSRAVAPVTVITRRAMCAAPVVDLASDVWQVLRGLLPGLEQETR</sequence>
<evidence type="ECO:0000313" key="2">
    <source>
        <dbReference type="EMBL" id="PNG99165.1"/>
    </source>
</evidence>
<protein>
    <submittedName>
        <fullName evidence="2">Uncharacterized protein</fullName>
    </submittedName>
</protein>
<name>A0A2J7ZFW3_9CHLO</name>